<dbReference type="GO" id="GO:0005829">
    <property type="term" value="C:cytosol"/>
    <property type="evidence" value="ECO:0007669"/>
    <property type="project" value="UniProtKB-SubCell"/>
</dbReference>
<comment type="similarity">
    <text evidence="7">Belongs to the folliculin family.</text>
</comment>
<dbReference type="EMBL" id="KK852854">
    <property type="protein sequence ID" value="KDR14979.1"/>
    <property type="molecule type" value="Genomic_DNA"/>
</dbReference>
<dbReference type="InterPro" id="IPR044886">
    <property type="entry name" value="FLCN_DENN_C_sf"/>
</dbReference>
<evidence type="ECO:0000256" key="9">
    <source>
        <dbReference type="ARBA" id="ARBA00022468"/>
    </source>
</evidence>
<dbReference type="PANTHER" id="PTHR31441">
    <property type="entry name" value="FOLLICULIN FAMILY MEMBER"/>
    <property type="match status" value="1"/>
</dbReference>
<evidence type="ECO:0000256" key="8">
    <source>
        <dbReference type="ARBA" id="ARBA00021824"/>
    </source>
</evidence>
<dbReference type="GO" id="GO:0005765">
    <property type="term" value="C:lysosomal membrane"/>
    <property type="evidence" value="ECO:0007669"/>
    <property type="project" value="UniProtKB-SubCell"/>
</dbReference>
<dbReference type="OMA" id="LWASLHC"/>
<dbReference type="eggNOG" id="KOG3715">
    <property type="taxonomic scope" value="Eukaryota"/>
</dbReference>
<evidence type="ECO:0000256" key="12">
    <source>
        <dbReference type="ARBA" id="ARBA00023212"/>
    </source>
</evidence>
<dbReference type="InParanoid" id="A0A067QX87"/>
<dbReference type="InterPro" id="IPR037521">
    <property type="entry name" value="FLCN/SMCR8_DENN"/>
</dbReference>
<keyword evidence="9" id="KW-0343">GTPase activation</keyword>
<dbReference type="GO" id="GO:0005819">
    <property type="term" value="C:spindle"/>
    <property type="evidence" value="ECO:0007669"/>
    <property type="project" value="UniProtKB-SubCell"/>
</dbReference>
<protein>
    <recommendedName>
        <fullName evidence="8">Folliculin</fullName>
    </recommendedName>
</protein>
<keyword evidence="13" id="KW-0458">Lysosome</keyword>
<sequence length="515" mass="57891">MMILRCVNTNVMNAVISLCHFCELHGPSVLFVTQAFHEPYDPSTEPGIQQPKTCYGNATGRRTTSSNTAISCEACQSLDPKQRFLCNDHEGRISYLSTQQATQHDVAALVRQACIRSLSCEVSPGKEGPVFFGDEVRGHVLSYTFFLKDAQARGFHRWFSVIILMRDKFFLLNSWPFLEENIQTLVSALQAKATEVYEREQTECPQRALRLTAAHSSSDGKHQQQYTSRSLAELTADKEVFPWLHLKFTWLLKAGADRLVEKIVEGLPMPDLALDLYSHQETEEGFTLVTAKQVHFPVVELEASGSHDANMVAPLIRNVRHLHQILGPVPFLSLAYCLMVGRQLILRGQPSGLIASIANSLNVLVPRPCYRAALNSDQYLDVSQCNILGVEPQIAVPQPSLDILRLDILQPDDHADHSDVNKYIYKITWGDKLPSKCPTILLTMQKAIENTKLNDSAMHYHFIALKEEWLGIAKMVWRVQQWNAGQLQDLTALLQAMGAQEHDKSLLEFWGTSAI</sequence>
<evidence type="ECO:0000256" key="15">
    <source>
        <dbReference type="ARBA" id="ARBA00023273"/>
    </source>
</evidence>
<dbReference type="Proteomes" id="UP000027135">
    <property type="component" value="Unassembled WGS sequence"/>
</dbReference>
<reference evidence="17 18" key="1">
    <citation type="journal article" date="2014" name="Nat. Commun.">
        <title>Molecular traces of alternative social organization in a termite genome.</title>
        <authorList>
            <person name="Terrapon N."/>
            <person name="Li C."/>
            <person name="Robertson H.M."/>
            <person name="Ji L."/>
            <person name="Meng X."/>
            <person name="Booth W."/>
            <person name="Chen Z."/>
            <person name="Childers C.P."/>
            <person name="Glastad K.M."/>
            <person name="Gokhale K."/>
            <person name="Gowin J."/>
            <person name="Gronenberg W."/>
            <person name="Hermansen R.A."/>
            <person name="Hu H."/>
            <person name="Hunt B.G."/>
            <person name="Huylmans A.K."/>
            <person name="Khalil S.M."/>
            <person name="Mitchell R.D."/>
            <person name="Munoz-Torres M.C."/>
            <person name="Mustard J.A."/>
            <person name="Pan H."/>
            <person name="Reese J.T."/>
            <person name="Scharf M.E."/>
            <person name="Sun F."/>
            <person name="Vogel H."/>
            <person name="Xiao J."/>
            <person name="Yang W."/>
            <person name="Yang Z."/>
            <person name="Yang Z."/>
            <person name="Zhou J."/>
            <person name="Zhu J."/>
            <person name="Brent C.S."/>
            <person name="Elsik C.G."/>
            <person name="Goodisman M.A."/>
            <person name="Liberles D.A."/>
            <person name="Roe R.M."/>
            <person name="Vargo E.L."/>
            <person name="Vilcinskas A."/>
            <person name="Wang J."/>
            <person name="Bornberg-Bauer E."/>
            <person name="Korb J."/>
            <person name="Zhang G."/>
            <person name="Liebig J."/>
        </authorList>
    </citation>
    <scope>NUCLEOTIDE SEQUENCE [LARGE SCALE GENOMIC DNA]</scope>
    <source>
        <tissue evidence="17">Whole organism</tissue>
    </source>
</reference>
<dbReference type="Gene3D" id="3.40.50.12430">
    <property type="match status" value="1"/>
</dbReference>
<keyword evidence="18" id="KW-1185">Reference proteome</keyword>
<dbReference type="PROSITE" id="PS51834">
    <property type="entry name" value="DENN_FLCN_SMCR8"/>
    <property type="match status" value="1"/>
</dbReference>
<dbReference type="GO" id="GO:0005096">
    <property type="term" value="F:GTPase activator activity"/>
    <property type="evidence" value="ECO:0007669"/>
    <property type="project" value="UniProtKB-KW"/>
</dbReference>
<dbReference type="InterPro" id="IPR021713">
    <property type="entry name" value="Folliculin"/>
</dbReference>
<keyword evidence="15" id="KW-0966">Cell projection</keyword>
<dbReference type="GO" id="GO:1904263">
    <property type="term" value="P:positive regulation of TORC1 signaling"/>
    <property type="evidence" value="ECO:0007669"/>
    <property type="project" value="TreeGrafter"/>
</dbReference>
<evidence type="ECO:0000256" key="4">
    <source>
        <dbReference type="ARBA" id="ARBA00004300"/>
    </source>
</evidence>
<feature type="domain" description="UDENN FLCN/SMCR8-type" evidence="16">
    <location>
        <begin position="75"/>
        <end position="515"/>
    </location>
</feature>
<evidence type="ECO:0000256" key="11">
    <source>
        <dbReference type="ARBA" id="ARBA00023136"/>
    </source>
</evidence>
<proteinExistence type="inferred from homology"/>
<evidence type="ECO:0000256" key="6">
    <source>
        <dbReference type="ARBA" id="ARBA00004656"/>
    </source>
</evidence>
<accession>A0A067QX87</accession>
<keyword evidence="14" id="KW-0539">Nucleus</keyword>
<evidence type="ECO:0000256" key="2">
    <source>
        <dbReference type="ARBA" id="ARBA00004138"/>
    </source>
</evidence>
<dbReference type="GO" id="GO:0000122">
    <property type="term" value="P:negative regulation of transcription by RNA polymerase II"/>
    <property type="evidence" value="ECO:0007669"/>
    <property type="project" value="TreeGrafter"/>
</dbReference>
<evidence type="ECO:0000256" key="3">
    <source>
        <dbReference type="ARBA" id="ARBA00004186"/>
    </source>
</evidence>
<organism evidence="17 18">
    <name type="scientific">Zootermopsis nevadensis</name>
    <name type="common">Dampwood termite</name>
    <dbReference type="NCBI Taxonomy" id="136037"/>
    <lineage>
        <taxon>Eukaryota</taxon>
        <taxon>Metazoa</taxon>
        <taxon>Ecdysozoa</taxon>
        <taxon>Arthropoda</taxon>
        <taxon>Hexapoda</taxon>
        <taxon>Insecta</taxon>
        <taxon>Pterygota</taxon>
        <taxon>Neoptera</taxon>
        <taxon>Polyneoptera</taxon>
        <taxon>Dictyoptera</taxon>
        <taxon>Blattodea</taxon>
        <taxon>Blattoidea</taxon>
        <taxon>Termitoidae</taxon>
        <taxon>Termopsidae</taxon>
        <taxon>Zootermopsis</taxon>
    </lineage>
</organism>
<comment type="subcellular location">
    <subcellularLocation>
        <location evidence="2">Cell projection</location>
        <location evidence="2">Cilium</location>
    </subcellularLocation>
    <subcellularLocation>
        <location evidence="4">Cytoplasm</location>
        <location evidence="4">Cytoskeleton</location>
        <location evidence="4">Microtubule organizing center</location>
        <location evidence="4">Centrosome</location>
    </subcellularLocation>
    <subcellularLocation>
        <location evidence="3">Cytoplasm</location>
        <location evidence="3">Cytoskeleton</location>
        <location evidence="3">Spindle</location>
    </subcellularLocation>
    <subcellularLocation>
        <location evidence="5">Cytoplasm</location>
        <location evidence="5">Cytosol</location>
    </subcellularLocation>
    <subcellularLocation>
        <location evidence="6">Lysosome membrane</location>
    </subcellularLocation>
    <subcellularLocation>
        <location evidence="1">Nucleus</location>
    </subcellularLocation>
</comment>
<keyword evidence="10" id="KW-0963">Cytoplasm</keyword>
<dbReference type="Gene3D" id="1.10.10.1730">
    <property type="entry name" value="Folliculin"/>
    <property type="match status" value="1"/>
</dbReference>
<evidence type="ECO:0000256" key="5">
    <source>
        <dbReference type="ARBA" id="ARBA00004514"/>
    </source>
</evidence>
<evidence type="ECO:0000256" key="13">
    <source>
        <dbReference type="ARBA" id="ARBA00023228"/>
    </source>
</evidence>
<dbReference type="GO" id="GO:0005634">
    <property type="term" value="C:nucleus"/>
    <property type="evidence" value="ECO:0007669"/>
    <property type="project" value="UniProtKB-SubCell"/>
</dbReference>
<dbReference type="GO" id="GO:0005813">
    <property type="term" value="C:centrosome"/>
    <property type="evidence" value="ECO:0007669"/>
    <property type="project" value="UniProtKB-SubCell"/>
</dbReference>
<evidence type="ECO:0000313" key="18">
    <source>
        <dbReference type="Proteomes" id="UP000027135"/>
    </source>
</evidence>
<evidence type="ECO:0000259" key="16">
    <source>
        <dbReference type="PROSITE" id="PS51834"/>
    </source>
</evidence>
<dbReference type="PANTHER" id="PTHR31441:SF2">
    <property type="entry name" value="FOLLICULIN"/>
    <property type="match status" value="1"/>
</dbReference>
<dbReference type="Pfam" id="PF11704">
    <property type="entry name" value="Folliculin"/>
    <property type="match status" value="1"/>
</dbReference>
<dbReference type="FunCoup" id="A0A067QX87">
    <property type="interactions" value="1116"/>
</dbReference>
<dbReference type="InterPro" id="IPR032035">
    <property type="entry name" value="Folliculin_DENN"/>
</dbReference>
<dbReference type="AlphaFoldDB" id="A0A067QX87"/>
<dbReference type="GO" id="GO:0005929">
    <property type="term" value="C:cilium"/>
    <property type="evidence" value="ECO:0007669"/>
    <property type="project" value="UniProtKB-SubCell"/>
</dbReference>
<keyword evidence="12" id="KW-0206">Cytoskeleton</keyword>
<evidence type="ECO:0000313" key="17">
    <source>
        <dbReference type="EMBL" id="KDR14979.1"/>
    </source>
</evidence>
<evidence type="ECO:0000256" key="7">
    <source>
        <dbReference type="ARBA" id="ARBA00009987"/>
    </source>
</evidence>
<gene>
    <name evidence="17" type="ORF">L798_10670</name>
</gene>
<evidence type="ECO:0000256" key="14">
    <source>
        <dbReference type="ARBA" id="ARBA00023242"/>
    </source>
</evidence>
<evidence type="ECO:0000256" key="1">
    <source>
        <dbReference type="ARBA" id="ARBA00004123"/>
    </source>
</evidence>
<dbReference type="InterPro" id="IPR037520">
    <property type="entry name" value="Folliculin/SMCR8_longin"/>
</dbReference>
<evidence type="ECO:0000256" key="10">
    <source>
        <dbReference type="ARBA" id="ARBA00022490"/>
    </source>
</evidence>
<name>A0A067QX87_ZOONE</name>
<dbReference type="Pfam" id="PF16692">
    <property type="entry name" value="Folliculin_C"/>
    <property type="match status" value="1"/>
</dbReference>
<dbReference type="STRING" id="136037.A0A067QX87"/>
<keyword evidence="11" id="KW-0472">Membrane</keyword>